<evidence type="ECO:0008006" key="4">
    <source>
        <dbReference type="Google" id="ProtNLM"/>
    </source>
</evidence>
<keyword evidence="3" id="KW-1185">Reference proteome</keyword>
<gene>
    <name evidence="2" type="ORF">SAMN05518863_107134</name>
</gene>
<evidence type="ECO:0000256" key="1">
    <source>
        <dbReference type="SAM" id="SignalP"/>
    </source>
</evidence>
<name>A0A1I3ZRM2_9GAMM</name>
<dbReference type="RefSeq" id="WP_008108848.1">
    <property type="nucleotide sequence ID" value="NZ_FOSD01000007.1"/>
</dbReference>
<evidence type="ECO:0000313" key="2">
    <source>
        <dbReference type="EMBL" id="SFK46331.1"/>
    </source>
</evidence>
<proteinExistence type="predicted"/>
<keyword evidence="1" id="KW-0732">Signal</keyword>
<protein>
    <recommendedName>
        <fullName evidence="4">Type 1 fimbrial protein</fullName>
    </recommendedName>
</protein>
<accession>A0A1I3ZRM2</accession>
<evidence type="ECO:0000313" key="3">
    <source>
        <dbReference type="Proteomes" id="UP000198841"/>
    </source>
</evidence>
<reference evidence="2 3" key="1">
    <citation type="submission" date="2016-10" db="EMBL/GenBank/DDBJ databases">
        <authorList>
            <person name="Varghese N."/>
            <person name="Submissions S."/>
        </authorList>
    </citation>
    <scope>NUCLEOTIDE SEQUENCE [LARGE SCALE GENOMIC DNA]</scope>
    <source>
        <strain evidence="2 3">YR512</strain>
    </source>
</reference>
<sequence length="91" mass="9823">MCKVLVLLSGLMLLKTAMAESGTIYFSGAIVEPACTTTTQQQGTSVTCTRQGVDKVRTIALNQSQQTLPYQLGTVSVKSVNHVKIIEVTYK</sequence>
<feature type="chain" id="PRO_5046059169" description="Type 1 fimbrial protein" evidence="1">
    <location>
        <begin position="20"/>
        <end position="91"/>
    </location>
</feature>
<dbReference type="Proteomes" id="UP000198841">
    <property type="component" value="Unassembled WGS sequence"/>
</dbReference>
<comment type="caution">
    <text evidence="2">The sequence shown here is derived from an EMBL/GenBank/DDBJ whole genome shotgun (WGS) entry which is preliminary data.</text>
</comment>
<feature type="signal peptide" evidence="1">
    <location>
        <begin position="1"/>
        <end position="19"/>
    </location>
</feature>
<organism evidence="2 3">
    <name type="scientific">Candidatus Pantoea symbiotica</name>
    <dbReference type="NCBI Taxonomy" id="1884370"/>
    <lineage>
        <taxon>Bacteria</taxon>
        <taxon>Pseudomonadati</taxon>
        <taxon>Pseudomonadota</taxon>
        <taxon>Gammaproteobacteria</taxon>
        <taxon>Enterobacterales</taxon>
        <taxon>Erwiniaceae</taxon>
        <taxon>Pantoea</taxon>
    </lineage>
</organism>
<dbReference type="EMBL" id="FOSD01000007">
    <property type="protein sequence ID" value="SFK46331.1"/>
    <property type="molecule type" value="Genomic_DNA"/>
</dbReference>